<name>A0A256FLN3_9HYPH</name>
<protein>
    <submittedName>
        <fullName evidence="1">SnoaL-like polyketide cyclase family protein</fullName>
    </submittedName>
</protein>
<evidence type="ECO:0000313" key="1">
    <source>
        <dbReference type="EMBL" id="OYR15729.1"/>
    </source>
</evidence>
<reference evidence="1 2" key="1">
    <citation type="submission" date="2017-07" db="EMBL/GenBank/DDBJ databases">
        <title>Phylogenetic study on the rhizospheric bacterium Ochrobactrum sp. A44.</title>
        <authorList>
            <person name="Krzyzanowska D.M."/>
            <person name="Ossowicki A."/>
            <person name="Rajewska M."/>
            <person name="Maciag T."/>
            <person name="Kaczynski Z."/>
            <person name="Czerwicka M."/>
            <person name="Jafra S."/>
        </authorList>
    </citation>
    <scope>NUCLEOTIDE SEQUENCE [LARGE SCALE GENOMIC DNA]</scope>
    <source>
        <strain evidence="1 2">OgA9a</strain>
    </source>
</reference>
<dbReference type="GO" id="GO:0030638">
    <property type="term" value="P:polyketide metabolic process"/>
    <property type="evidence" value="ECO:0007669"/>
    <property type="project" value="InterPro"/>
</dbReference>
<dbReference type="Gene3D" id="3.10.450.50">
    <property type="match status" value="1"/>
</dbReference>
<dbReference type="SUPFAM" id="SSF54427">
    <property type="entry name" value="NTF2-like"/>
    <property type="match status" value="1"/>
</dbReference>
<dbReference type="InterPro" id="IPR009959">
    <property type="entry name" value="Cyclase_SnoaL-like"/>
</dbReference>
<dbReference type="Proteomes" id="UP000216478">
    <property type="component" value="Unassembled WGS sequence"/>
</dbReference>
<gene>
    <name evidence="1" type="ORF">CEV33_0242</name>
</gene>
<dbReference type="EMBL" id="NNRL01000154">
    <property type="protein sequence ID" value="OYR15729.1"/>
    <property type="molecule type" value="Genomic_DNA"/>
</dbReference>
<sequence length="81" mass="9213">MLIRDFQQIPDLQFNIGLLVVEPPIVASRLDFDCTPVGDFLGLPINGRKIQFSENVFYEFADKKISKVWSVLDKAAIETQL</sequence>
<keyword evidence="2" id="KW-1185">Reference proteome</keyword>
<dbReference type="Pfam" id="PF07366">
    <property type="entry name" value="SnoaL"/>
    <property type="match status" value="1"/>
</dbReference>
<organism evidence="1 2">
    <name type="scientific">Brucella grignonensis</name>
    <dbReference type="NCBI Taxonomy" id="94627"/>
    <lineage>
        <taxon>Bacteria</taxon>
        <taxon>Pseudomonadati</taxon>
        <taxon>Pseudomonadota</taxon>
        <taxon>Alphaproteobacteria</taxon>
        <taxon>Hyphomicrobiales</taxon>
        <taxon>Brucellaceae</taxon>
        <taxon>Brucella/Ochrobactrum group</taxon>
        <taxon>Brucella</taxon>
    </lineage>
</organism>
<accession>A0A256FLN3</accession>
<dbReference type="AlphaFoldDB" id="A0A256FLN3"/>
<evidence type="ECO:0000313" key="2">
    <source>
        <dbReference type="Proteomes" id="UP000216478"/>
    </source>
</evidence>
<comment type="caution">
    <text evidence="1">The sequence shown here is derived from an EMBL/GenBank/DDBJ whole genome shotgun (WGS) entry which is preliminary data.</text>
</comment>
<proteinExistence type="predicted"/>
<dbReference type="InterPro" id="IPR032710">
    <property type="entry name" value="NTF2-like_dom_sf"/>
</dbReference>